<dbReference type="AlphaFoldDB" id="A0AAN7URZ5"/>
<evidence type="ECO:0000313" key="2">
    <source>
        <dbReference type="EMBL" id="KAK5631713.1"/>
    </source>
</evidence>
<dbReference type="InterPro" id="IPR016193">
    <property type="entry name" value="Cytidine_deaminase-like"/>
</dbReference>
<gene>
    <name evidence="2" type="ORF">RRF57_007427</name>
</gene>
<dbReference type="InterPro" id="IPR002125">
    <property type="entry name" value="CMP_dCMP_dom"/>
</dbReference>
<dbReference type="Proteomes" id="UP001305414">
    <property type="component" value="Unassembled WGS sequence"/>
</dbReference>
<evidence type="ECO:0000313" key="3">
    <source>
        <dbReference type="Proteomes" id="UP001305414"/>
    </source>
</evidence>
<dbReference type="GO" id="GO:0006139">
    <property type="term" value="P:nucleobase-containing compound metabolic process"/>
    <property type="evidence" value="ECO:0007669"/>
    <property type="project" value="UniProtKB-ARBA"/>
</dbReference>
<comment type="caution">
    <text evidence="2">The sequence shown here is derived from an EMBL/GenBank/DDBJ whole genome shotgun (WGS) entry which is preliminary data.</text>
</comment>
<dbReference type="PROSITE" id="PS51747">
    <property type="entry name" value="CYT_DCMP_DEAMINASES_2"/>
    <property type="match status" value="1"/>
</dbReference>
<feature type="domain" description="CMP/dCMP-type deaminase" evidence="1">
    <location>
        <begin position="1"/>
        <end position="48"/>
    </location>
</feature>
<reference evidence="2 3" key="1">
    <citation type="submission" date="2023-10" db="EMBL/GenBank/DDBJ databases">
        <title>Draft genome sequence of Xylaria bambusicola isolate GMP-LS, the root and basal stem rot pathogen of sugarcane in Indonesia.</title>
        <authorList>
            <person name="Selvaraj P."/>
            <person name="Muralishankar V."/>
            <person name="Muruganantham S."/>
            <person name="Sp S."/>
            <person name="Haryani S."/>
            <person name="Lau K.J.X."/>
            <person name="Naqvi N.I."/>
        </authorList>
    </citation>
    <scope>NUCLEOTIDE SEQUENCE [LARGE SCALE GENOMIC DNA]</scope>
    <source>
        <strain evidence="2">GMP-LS</strain>
    </source>
</reference>
<accession>A0AAN7URZ5</accession>
<dbReference type="SUPFAM" id="SSF53927">
    <property type="entry name" value="Cytidine deaminase-like"/>
    <property type="match status" value="1"/>
</dbReference>
<dbReference type="Gene3D" id="3.40.140.10">
    <property type="entry name" value="Cytidine Deaminase, domain 2"/>
    <property type="match status" value="1"/>
</dbReference>
<sequence length="103" mass="11252">MGPEERATATMYTSGEHCAMCAAAHAWVGLGRVVFVASVEQLAGWQKEFRDEDGSSGGEMPVAPLPIRVIAPGIPVHGPVPELEEQIKDLHRQWAKNRDDFRG</sequence>
<dbReference type="EMBL" id="JAWHQM010000020">
    <property type="protein sequence ID" value="KAK5631713.1"/>
    <property type="molecule type" value="Genomic_DNA"/>
</dbReference>
<dbReference type="GO" id="GO:0003824">
    <property type="term" value="F:catalytic activity"/>
    <property type="evidence" value="ECO:0007669"/>
    <property type="project" value="InterPro"/>
</dbReference>
<keyword evidence="3" id="KW-1185">Reference proteome</keyword>
<name>A0AAN7URZ5_9PEZI</name>
<proteinExistence type="predicted"/>
<evidence type="ECO:0000259" key="1">
    <source>
        <dbReference type="PROSITE" id="PS51747"/>
    </source>
</evidence>
<organism evidence="2 3">
    <name type="scientific">Xylaria bambusicola</name>
    <dbReference type="NCBI Taxonomy" id="326684"/>
    <lineage>
        <taxon>Eukaryota</taxon>
        <taxon>Fungi</taxon>
        <taxon>Dikarya</taxon>
        <taxon>Ascomycota</taxon>
        <taxon>Pezizomycotina</taxon>
        <taxon>Sordariomycetes</taxon>
        <taxon>Xylariomycetidae</taxon>
        <taxon>Xylariales</taxon>
        <taxon>Xylariaceae</taxon>
        <taxon>Xylaria</taxon>
    </lineage>
</organism>
<protein>
    <recommendedName>
        <fullName evidence="1">CMP/dCMP-type deaminase domain-containing protein</fullName>
    </recommendedName>
</protein>